<dbReference type="PANTHER" id="PTHR10963">
    <property type="entry name" value="GLYCOSYL HYDROLASE-RELATED"/>
    <property type="match status" value="1"/>
</dbReference>
<proteinExistence type="predicted"/>
<keyword evidence="3" id="KW-1185">Reference proteome</keyword>
<dbReference type="PROSITE" id="PS51762">
    <property type="entry name" value="GH16_2"/>
    <property type="match status" value="1"/>
</dbReference>
<dbReference type="InterPro" id="IPR000757">
    <property type="entry name" value="Beta-glucanase-like"/>
</dbReference>
<name>A0A6A6TV41_9PLEO</name>
<dbReference type="InterPro" id="IPR013320">
    <property type="entry name" value="ConA-like_dom_sf"/>
</dbReference>
<dbReference type="GO" id="GO:0004553">
    <property type="term" value="F:hydrolase activity, hydrolyzing O-glycosyl compounds"/>
    <property type="evidence" value="ECO:0007669"/>
    <property type="project" value="InterPro"/>
</dbReference>
<evidence type="ECO:0000313" key="2">
    <source>
        <dbReference type="EMBL" id="KAF2662843.1"/>
    </source>
</evidence>
<dbReference type="PANTHER" id="PTHR10963:SF24">
    <property type="entry name" value="GLYCOSIDASE C21B10.07-RELATED"/>
    <property type="match status" value="1"/>
</dbReference>
<dbReference type="EMBL" id="MU004288">
    <property type="protein sequence ID" value="KAF2662843.1"/>
    <property type="molecule type" value="Genomic_DNA"/>
</dbReference>
<dbReference type="AlphaFoldDB" id="A0A6A6TV41"/>
<keyword evidence="2" id="KW-0378">Hydrolase</keyword>
<dbReference type="InterPro" id="IPR050546">
    <property type="entry name" value="Glycosyl_Hydrlase_16"/>
</dbReference>
<dbReference type="Gene3D" id="2.60.120.200">
    <property type="match status" value="1"/>
</dbReference>
<protein>
    <submittedName>
        <fullName evidence="2">Glycoside hydrolase family 16 protein</fullName>
    </submittedName>
</protein>
<gene>
    <name evidence="2" type="ORF">K491DRAFT_549469</name>
</gene>
<dbReference type="OrthoDB" id="192832at2759"/>
<organism evidence="2 3">
    <name type="scientific">Lophiostoma macrostomum CBS 122681</name>
    <dbReference type="NCBI Taxonomy" id="1314788"/>
    <lineage>
        <taxon>Eukaryota</taxon>
        <taxon>Fungi</taxon>
        <taxon>Dikarya</taxon>
        <taxon>Ascomycota</taxon>
        <taxon>Pezizomycotina</taxon>
        <taxon>Dothideomycetes</taxon>
        <taxon>Pleosporomycetidae</taxon>
        <taxon>Pleosporales</taxon>
        <taxon>Lophiostomataceae</taxon>
        <taxon>Lophiostoma</taxon>
    </lineage>
</organism>
<dbReference type="SUPFAM" id="SSF49899">
    <property type="entry name" value="Concanavalin A-like lectins/glucanases"/>
    <property type="match status" value="1"/>
</dbReference>
<accession>A0A6A6TV41</accession>
<evidence type="ECO:0000259" key="1">
    <source>
        <dbReference type="PROSITE" id="PS51762"/>
    </source>
</evidence>
<dbReference type="CDD" id="cd02181">
    <property type="entry name" value="GH16_fungal_Lam16A_glucanase"/>
    <property type="match status" value="1"/>
</dbReference>
<dbReference type="GO" id="GO:0009251">
    <property type="term" value="P:glucan catabolic process"/>
    <property type="evidence" value="ECO:0007669"/>
    <property type="project" value="TreeGrafter"/>
</dbReference>
<dbReference type="Pfam" id="PF26113">
    <property type="entry name" value="GH16_XgeA"/>
    <property type="match status" value="1"/>
</dbReference>
<feature type="non-terminal residue" evidence="2">
    <location>
        <position position="1"/>
    </location>
</feature>
<feature type="domain" description="GH16" evidence="1">
    <location>
        <begin position="12"/>
        <end position="312"/>
    </location>
</feature>
<evidence type="ECO:0000313" key="3">
    <source>
        <dbReference type="Proteomes" id="UP000799324"/>
    </source>
</evidence>
<dbReference type="Proteomes" id="UP000799324">
    <property type="component" value="Unassembled WGS sequence"/>
</dbReference>
<feature type="non-terminal residue" evidence="2">
    <location>
        <position position="325"/>
    </location>
</feature>
<reference evidence="2" key="1">
    <citation type="journal article" date="2020" name="Stud. Mycol.">
        <title>101 Dothideomycetes genomes: a test case for predicting lifestyles and emergence of pathogens.</title>
        <authorList>
            <person name="Haridas S."/>
            <person name="Albert R."/>
            <person name="Binder M."/>
            <person name="Bloem J."/>
            <person name="Labutti K."/>
            <person name="Salamov A."/>
            <person name="Andreopoulos B."/>
            <person name="Baker S."/>
            <person name="Barry K."/>
            <person name="Bills G."/>
            <person name="Bluhm B."/>
            <person name="Cannon C."/>
            <person name="Castanera R."/>
            <person name="Culley D."/>
            <person name="Daum C."/>
            <person name="Ezra D."/>
            <person name="Gonzalez J."/>
            <person name="Henrissat B."/>
            <person name="Kuo A."/>
            <person name="Liang C."/>
            <person name="Lipzen A."/>
            <person name="Lutzoni F."/>
            <person name="Magnuson J."/>
            <person name="Mondo S."/>
            <person name="Nolan M."/>
            <person name="Ohm R."/>
            <person name="Pangilinan J."/>
            <person name="Park H.-J."/>
            <person name="Ramirez L."/>
            <person name="Alfaro M."/>
            <person name="Sun H."/>
            <person name="Tritt A."/>
            <person name="Yoshinaga Y."/>
            <person name="Zwiers L.-H."/>
            <person name="Turgeon B."/>
            <person name="Goodwin S."/>
            <person name="Spatafora J."/>
            <person name="Crous P."/>
            <person name="Grigoriev I."/>
        </authorList>
    </citation>
    <scope>NUCLEOTIDE SEQUENCE</scope>
    <source>
        <strain evidence="2">CBS 122681</strain>
    </source>
</reference>
<sequence length="325" mass="35561">LALLLCQLSAVVSQNYQLVQTYTAENFFDEFTLYSGADPTGGYVRYLTYDEANNMSLISNDSNIVRLAADAETQYPPEEGSGRPSVRAESKGKFTEGLFVLDLLHIPTGCGAWPAFWTGGLGDWPADGEIDIIEGVNNAASNRAALHTAGECTVSSTVLQTGKSISTDCNVDHDGNQGCAVEFDSPYGLDYGIQFNSYGGGMYAMEWTNSTINIWFFRPGTYPASLRTDVQTFAPVTPDPTTFGVPSASFSGPCSSSFGDKFFNHTIIFDITFCGGWAGPQYFNSDCSAIRGDTDPTQACIDMAAYMMYEYQETYWAFRSLRVWQ</sequence>